<evidence type="ECO:0008006" key="3">
    <source>
        <dbReference type="Google" id="ProtNLM"/>
    </source>
</evidence>
<protein>
    <recommendedName>
        <fullName evidence="3">DUF2508 family protein</fullName>
    </recommendedName>
</protein>
<dbReference type="STRING" id="1499687.BN1080_00051"/>
<dbReference type="Proteomes" id="UP000043699">
    <property type="component" value="Unassembled WGS sequence"/>
</dbReference>
<reference evidence="1 2" key="1">
    <citation type="submission" date="2014-09" db="EMBL/GenBank/DDBJ databases">
        <authorList>
            <person name="Urmite Genomes Urmite Genomes"/>
        </authorList>
    </citation>
    <scope>NUCLEOTIDE SEQUENCE [LARGE SCALE GENOMIC DNA]</scope>
    <source>
        <strain evidence="1 2">ES2</strain>
    </source>
</reference>
<dbReference type="InterPro" id="IPR019644">
    <property type="entry name" value="DUF2508"/>
</dbReference>
<dbReference type="AlphaFoldDB" id="A0A098EFW2"/>
<dbReference type="Pfam" id="PF10704">
    <property type="entry name" value="DUF2508"/>
    <property type="match status" value="1"/>
</dbReference>
<accession>A0A098EFW2</accession>
<sequence length="71" mass="8677">MLFSKRGKLKKEFDEQLINQFIEIKQSLQKAQRLEELSDDYDLFVITERKVIESKYLFLLKEARNRKVKIR</sequence>
<dbReference type="RefSeq" id="WP_052649536.1">
    <property type="nucleotide sequence ID" value="NZ_CCXS01000001.1"/>
</dbReference>
<dbReference type="EMBL" id="CCXS01000001">
    <property type="protein sequence ID" value="CEG21158.1"/>
    <property type="molecule type" value="Genomic_DNA"/>
</dbReference>
<dbReference type="OrthoDB" id="2166610at2"/>
<name>A0A098EFW2_9BACL</name>
<keyword evidence="2" id="KW-1185">Reference proteome</keyword>
<evidence type="ECO:0000313" key="2">
    <source>
        <dbReference type="Proteomes" id="UP000043699"/>
    </source>
</evidence>
<evidence type="ECO:0000313" key="1">
    <source>
        <dbReference type="EMBL" id="CEG21158.1"/>
    </source>
</evidence>
<proteinExistence type="predicted"/>
<organism evidence="1 2">
    <name type="scientific">Planococcus massiliensis</name>
    <dbReference type="NCBI Taxonomy" id="1499687"/>
    <lineage>
        <taxon>Bacteria</taxon>
        <taxon>Bacillati</taxon>
        <taxon>Bacillota</taxon>
        <taxon>Bacilli</taxon>
        <taxon>Bacillales</taxon>
        <taxon>Caryophanaceae</taxon>
        <taxon>Planococcus</taxon>
    </lineage>
</organism>
<gene>
    <name evidence="1" type="ORF">BN1080_00051</name>
</gene>